<gene>
    <name evidence="2" type="ORF">R83534S58_LOCUS757</name>
</gene>
<dbReference type="Proteomes" id="UP001154272">
    <property type="component" value="Unassembled WGS sequence"/>
</dbReference>
<comment type="caution">
    <text evidence="2">The sequence shown here is derived from an EMBL/GenBank/DDBJ whole genome shotgun (WGS) entry which is preliminary data.</text>
</comment>
<keyword evidence="1" id="KW-1133">Transmembrane helix</keyword>
<keyword evidence="1" id="KW-0812">Transmembrane</keyword>
<name>A0ABN8W8I3_9PROT</name>
<keyword evidence="3" id="KW-1185">Reference proteome</keyword>
<organism evidence="2 3">
    <name type="scientific">Commensalibacter papalotli</name>
    <name type="common">ex Botero et al. 2024</name>
    <dbReference type="NCBI Taxonomy" id="2972766"/>
    <lineage>
        <taxon>Bacteria</taxon>
        <taxon>Pseudomonadati</taxon>
        <taxon>Pseudomonadota</taxon>
        <taxon>Alphaproteobacteria</taxon>
        <taxon>Acetobacterales</taxon>
        <taxon>Acetobacteraceae</taxon>
    </lineage>
</organism>
<accession>A0ABN8W8I3</accession>
<evidence type="ECO:0000313" key="2">
    <source>
        <dbReference type="EMBL" id="CAI3934743.1"/>
    </source>
</evidence>
<protein>
    <submittedName>
        <fullName evidence="2">Uncharacterized protein</fullName>
    </submittedName>
</protein>
<reference evidence="2" key="1">
    <citation type="submission" date="2022-10" db="EMBL/GenBank/DDBJ databases">
        <authorList>
            <person name="Botero Cardona J."/>
        </authorList>
    </citation>
    <scope>NUCLEOTIDE SEQUENCE</scope>
    <source>
        <strain evidence="2">R-83534</strain>
    </source>
</reference>
<evidence type="ECO:0000256" key="1">
    <source>
        <dbReference type="SAM" id="Phobius"/>
    </source>
</evidence>
<evidence type="ECO:0000313" key="3">
    <source>
        <dbReference type="Proteomes" id="UP001154272"/>
    </source>
</evidence>
<dbReference type="EMBL" id="CAMXCH010000001">
    <property type="protein sequence ID" value="CAI3934743.1"/>
    <property type="molecule type" value="Genomic_DNA"/>
</dbReference>
<keyword evidence="1" id="KW-0472">Membrane</keyword>
<feature type="transmembrane region" description="Helical" evidence="1">
    <location>
        <begin position="31"/>
        <end position="51"/>
    </location>
</feature>
<sequence length="123" mass="14479">MFVLHLVLVMQDGLIIKKFIMTNGWLYITEHSMFIVTIAILSLLISNLLMAMNPLIPTIEKHILTLFDVQGLYVDCYENLLLIISQFLDLFTDPSKDKKDYMPHFLDIKKAMREHLESIRFYK</sequence>
<proteinExistence type="predicted"/>